<keyword evidence="1" id="KW-0472">Membrane</keyword>
<evidence type="ECO:0000313" key="2">
    <source>
        <dbReference type="EMBL" id="PKG26688.1"/>
    </source>
</evidence>
<dbReference type="InterPro" id="IPR049746">
    <property type="entry name" value="TcpD-like_C"/>
</dbReference>
<dbReference type="EMBL" id="PISD01000061">
    <property type="protein sequence ID" value="PKG26688.1"/>
    <property type="molecule type" value="Genomic_DNA"/>
</dbReference>
<protein>
    <submittedName>
        <fullName evidence="2">Uncharacterized protein</fullName>
    </submittedName>
</protein>
<proteinExistence type="predicted"/>
<gene>
    <name evidence="2" type="ORF">CWS20_22840</name>
</gene>
<organism evidence="2 3">
    <name type="scientific">Cytobacillus horneckiae</name>
    <dbReference type="NCBI Taxonomy" id="549687"/>
    <lineage>
        <taxon>Bacteria</taxon>
        <taxon>Bacillati</taxon>
        <taxon>Bacillota</taxon>
        <taxon>Bacilli</taxon>
        <taxon>Bacillales</taxon>
        <taxon>Bacillaceae</taxon>
        <taxon>Cytobacillus</taxon>
    </lineage>
</organism>
<dbReference type="AlphaFoldDB" id="A0A2N0ZB11"/>
<accession>A0A2N0ZB11</accession>
<feature type="transmembrane region" description="Helical" evidence="1">
    <location>
        <begin position="35"/>
        <end position="53"/>
    </location>
</feature>
<comment type="caution">
    <text evidence="2">The sequence shown here is derived from an EMBL/GenBank/DDBJ whole genome shotgun (WGS) entry which is preliminary data.</text>
</comment>
<dbReference type="NCBIfam" id="NF040686">
    <property type="entry name" value="TcpD_dom"/>
    <property type="match status" value="1"/>
</dbReference>
<name>A0A2N0ZB11_9BACI</name>
<dbReference type="RefSeq" id="WP_066194553.1">
    <property type="nucleotide sequence ID" value="NZ_JARSFA010000044.1"/>
</dbReference>
<dbReference type="Proteomes" id="UP000233343">
    <property type="component" value="Unassembled WGS sequence"/>
</dbReference>
<reference evidence="2 3" key="1">
    <citation type="journal article" date="2010" name="Int. J. Syst. Evol. Microbiol.">
        <title>Bacillus horneckiae sp. nov., isolated from a spacecraft-assembly clean room.</title>
        <authorList>
            <person name="Vaishampayan P."/>
            <person name="Probst A."/>
            <person name="Krishnamurthi S."/>
            <person name="Ghosh S."/>
            <person name="Osman S."/>
            <person name="McDowall A."/>
            <person name="Ruckmani A."/>
            <person name="Mayilraj S."/>
            <person name="Venkateswaran K."/>
        </authorList>
    </citation>
    <scope>NUCLEOTIDE SEQUENCE [LARGE SCALE GENOMIC DNA]</scope>
    <source>
        <strain evidence="3">1PO1SC</strain>
    </source>
</reference>
<keyword evidence="1" id="KW-1133">Transmembrane helix</keyword>
<keyword evidence="1" id="KW-0812">Transmembrane</keyword>
<evidence type="ECO:0000256" key="1">
    <source>
        <dbReference type="SAM" id="Phobius"/>
    </source>
</evidence>
<sequence length="73" mass="8114">MGVQGLFEWLQQQAQYVLFIVLIVIILVTGAKRAWIAMIASIIGLAFIGIFILNPDIISSLAEWLNSKLNIGR</sequence>
<evidence type="ECO:0000313" key="3">
    <source>
        <dbReference type="Proteomes" id="UP000233343"/>
    </source>
</evidence>
<feature type="transmembrane region" description="Helical" evidence="1">
    <location>
        <begin position="12"/>
        <end position="28"/>
    </location>
</feature>
<keyword evidence="3" id="KW-1185">Reference proteome</keyword>